<dbReference type="PANTHER" id="PTHR45654:SF11">
    <property type="entry name" value="HOMEOBOX-LEUCINE ZIPPER PROTEIN HDG5"/>
    <property type="match status" value="1"/>
</dbReference>
<gene>
    <name evidence="3" type="ORF">HannXRQ_Chr13g0410481</name>
    <name evidence="2" type="ORF">HanXRQr2_Chr13g0596601</name>
</gene>
<dbReference type="Proteomes" id="UP000215914">
    <property type="component" value="Chromosome 13"/>
</dbReference>
<evidence type="ECO:0000313" key="4">
    <source>
        <dbReference type="Proteomes" id="UP000215914"/>
    </source>
</evidence>
<reference evidence="2 4" key="1">
    <citation type="journal article" date="2017" name="Nature">
        <title>The sunflower genome provides insights into oil metabolism, flowering and Asterid evolution.</title>
        <authorList>
            <person name="Badouin H."/>
            <person name="Gouzy J."/>
            <person name="Grassa C.J."/>
            <person name="Murat F."/>
            <person name="Staton S.E."/>
            <person name="Cottret L."/>
            <person name="Lelandais-Briere C."/>
            <person name="Owens G.L."/>
            <person name="Carrere S."/>
            <person name="Mayjonade B."/>
            <person name="Legrand L."/>
            <person name="Gill N."/>
            <person name="Kane N.C."/>
            <person name="Bowers J.E."/>
            <person name="Hubner S."/>
            <person name="Bellec A."/>
            <person name="Berard A."/>
            <person name="Berges H."/>
            <person name="Blanchet N."/>
            <person name="Boniface M.C."/>
            <person name="Brunel D."/>
            <person name="Catrice O."/>
            <person name="Chaidir N."/>
            <person name="Claudel C."/>
            <person name="Donnadieu C."/>
            <person name="Faraut T."/>
            <person name="Fievet G."/>
            <person name="Helmstetter N."/>
            <person name="King M."/>
            <person name="Knapp S.J."/>
            <person name="Lai Z."/>
            <person name="Le Paslier M.C."/>
            <person name="Lippi Y."/>
            <person name="Lorenzon L."/>
            <person name="Mandel J.R."/>
            <person name="Marage G."/>
            <person name="Marchand G."/>
            <person name="Marquand E."/>
            <person name="Bret-Mestries E."/>
            <person name="Morien E."/>
            <person name="Nambeesan S."/>
            <person name="Nguyen T."/>
            <person name="Pegot-Espagnet P."/>
            <person name="Pouilly N."/>
            <person name="Raftis F."/>
            <person name="Sallet E."/>
            <person name="Schiex T."/>
            <person name="Thomas J."/>
            <person name="Vandecasteele C."/>
            <person name="Vares D."/>
            <person name="Vear F."/>
            <person name="Vautrin S."/>
            <person name="Crespi M."/>
            <person name="Mangin B."/>
            <person name="Burke J.M."/>
            <person name="Salse J."/>
            <person name="Munos S."/>
            <person name="Vincourt P."/>
            <person name="Rieseberg L.H."/>
            <person name="Langlade N.B."/>
        </authorList>
    </citation>
    <scope>NUCLEOTIDE SEQUENCE [LARGE SCALE GENOMIC DNA]</scope>
    <source>
        <strain evidence="4">cv. SF193</strain>
        <tissue evidence="2">Leaves</tissue>
    </source>
</reference>
<sequence length="114" mass="12760">MIIKSITLVDAFLDAVCHDKGMELFPLIISRAKTLQVITSGVNDTPNASLQLMYAELQMLSPLVPTREIYFLRYCARNSADGSWAIVDFPLDSFHETFQPSLIEQVSGRVGSFF</sequence>
<dbReference type="OMA" id="YCERVDA"/>
<dbReference type="EMBL" id="MNCJ02000328">
    <property type="protein sequence ID" value="KAF5774119.1"/>
    <property type="molecule type" value="Genomic_DNA"/>
</dbReference>
<evidence type="ECO:0000313" key="2">
    <source>
        <dbReference type="EMBL" id="KAF5774119.1"/>
    </source>
</evidence>
<dbReference type="Gramene" id="mRNA:HanXRQr2_Chr13g0596601">
    <property type="protein sequence ID" value="mRNA:HanXRQr2_Chr13g0596601"/>
    <property type="gene ID" value="HanXRQr2_Chr13g0596601"/>
</dbReference>
<name>A0A251STL1_HELAN</name>
<dbReference type="SUPFAM" id="SSF55961">
    <property type="entry name" value="Bet v1-like"/>
    <property type="match status" value="1"/>
</dbReference>
<proteinExistence type="predicted"/>
<organism evidence="3 4">
    <name type="scientific">Helianthus annuus</name>
    <name type="common">Common sunflower</name>
    <dbReference type="NCBI Taxonomy" id="4232"/>
    <lineage>
        <taxon>Eukaryota</taxon>
        <taxon>Viridiplantae</taxon>
        <taxon>Streptophyta</taxon>
        <taxon>Embryophyta</taxon>
        <taxon>Tracheophyta</taxon>
        <taxon>Spermatophyta</taxon>
        <taxon>Magnoliopsida</taxon>
        <taxon>eudicotyledons</taxon>
        <taxon>Gunneridae</taxon>
        <taxon>Pentapetalae</taxon>
        <taxon>asterids</taxon>
        <taxon>campanulids</taxon>
        <taxon>Asterales</taxon>
        <taxon>Asteraceae</taxon>
        <taxon>Asteroideae</taxon>
        <taxon>Heliantheae alliance</taxon>
        <taxon>Heliantheae</taxon>
        <taxon>Helianthus</taxon>
    </lineage>
</organism>
<reference evidence="2" key="3">
    <citation type="submission" date="2020-06" db="EMBL/GenBank/DDBJ databases">
        <title>Helianthus annuus Genome sequencing and assembly Release 2.</title>
        <authorList>
            <person name="Gouzy J."/>
            <person name="Langlade N."/>
            <person name="Munos S."/>
        </authorList>
    </citation>
    <scope>NUCLEOTIDE SEQUENCE</scope>
    <source>
        <tissue evidence="2">Leaves</tissue>
    </source>
</reference>
<dbReference type="EMBL" id="CM007902">
    <property type="protein sequence ID" value="OTG02207.1"/>
    <property type="molecule type" value="Genomic_DNA"/>
</dbReference>
<dbReference type="InterPro" id="IPR042160">
    <property type="entry name" value="HD-Zip_IV"/>
</dbReference>
<feature type="domain" description="START" evidence="1">
    <location>
        <begin position="1"/>
        <end position="92"/>
    </location>
</feature>
<evidence type="ECO:0000313" key="3">
    <source>
        <dbReference type="EMBL" id="OTG02207.1"/>
    </source>
</evidence>
<reference evidence="3" key="2">
    <citation type="submission" date="2017-02" db="EMBL/GenBank/DDBJ databases">
        <title>Sunflower complete genome.</title>
        <authorList>
            <person name="Langlade N."/>
            <person name="Munos S."/>
        </authorList>
    </citation>
    <scope>NUCLEOTIDE SEQUENCE [LARGE SCALE GENOMIC DNA]</scope>
    <source>
        <tissue evidence="3">Leaves</tissue>
    </source>
</reference>
<evidence type="ECO:0000259" key="1">
    <source>
        <dbReference type="PROSITE" id="PS50848"/>
    </source>
</evidence>
<dbReference type="InterPro" id="IPR002913">
    <property type="entry name" value="START_lipid-bd_dom"/>
</dbReference>
<dbReference type="Pfam" id="PF01852">
    <property type="entry name" value="START"/>
    <property type="match status" value="1"/>
</dbReference>
<keyword evidence="4" id="KW-1185">Reference proteome</keyword>
<dbReference type="InParanoid" id="A0A251STL1"/>
<dbReference type="GO" id="GO:0003677">
    <property type="term" value="F:DNA binding"/>
    <property type="evidence" value="ECO:0007669"/>
    <property type="project" value="UniProtKB-KW"/>
</dbReference>
<accession>A0A251STL1</accession>
<dbReference type="PROSITE" id="PS50848">
    <property type="entry name" value="START"/>
    <property type="match status" value="1"/>
</dbReference>
<dbReference type="GO" id="GO:0008289">
    <property type="term" value="F:lipid binding"/>
    <property type="evidence" value="ECO:0007669"/>
    <property type="project" value="InterPro"/>
</dbReference>
<dbReference type="PANTHER" id="PTHR45654">
    <property type="entry name" value="HOMEOBOX-LEUCINE ZIPPER PROTEIN MERISTEM L1"/>
    <property type="match status" value="1"/>
</dbReference>
<protein>
    <submittedName>
        <fullName evidence="2 3">START domain-containing protein</fullName>
    </submittedName>
</protein>
<dbReference type="AlphaFoldDB" id="A0A251STL1"/>